<evidence type="ECO:0000256" key="7">
    <source>
        <dbReference type="ARBA" id="ARBA00023026"/>
    </source>
</evidence>
<organism evidence="10 11">
    <name type="scientific">Shinella curvata</name>
    <dbReference type="NCBI Taxonomy" id="1817964"/>
    <lineage>
        <taxon>Bacteria</taxon>
        <taxon>Pseudomonadati</taxon>
        <taxon>Pseudomonadota</taxon>
        <taxon>Alphaproteobacteria</taxon>
        <taxon>Hyphomicrobiales</taxon>
        <taxon>Rhizobiaceae</taxon>
        <taxon>Shinella</taxon>
    </lineage>
</organism>
<keyword evidence="4" id="KW-0964">Secreted</keyword>
<accession>A0ABT8XHR0</accession>
<dbReference type="SUPFAM" id="SSF51120">
    <property type="entry name" value="beta-Roll"/>
    <property type="match status" value="10"/>
</dbReference>
<keyword evidence="7" id="KW-0843">Virulence</keyword>
<evidence type="ECO:0000313" key="10">
    <source>
        <dbReference type="EMBL" id="MDO6123277.1"/>
    </source>
</evidence>
<keyword evidence="6" id="KW-0677">Repeat</keyword>
<dbReference type="SUPFAM" id="SSF55486">
    <property type="entry name" value="Metalloproteases ('zincins'), catalytic domain"/>
    <property type="match status" value="1"/>
</dbReference>
<evidence type="ECO:0000256" key="4">
    <source>
        <dbReference type="ARBA" id="ARBA00022525"/>
    </source>
</evidence>
<dbReference type="PANTHER" id="PTHR38340:SF1">
    <property type="entry name" value="S-LAYER PROTEIN"/>
    <property type="match status" value="1"/>
</dbReference>
<protein>
    <submittedName>
        <fullName evidence="10">M10 family metallopeptidase C-terminal domain-containing protein</fullName>
    </submittedName>
</protein>
<comment type="caution">
    <text evidence="10">The sequence shown here is derived from an EMBL/GenBank/DDBJ whole genome shotgun (WGS) entry which is preliminary data.</text>
</comment>
<sequence length="1308" mass="133518">MGTAYSNNATVLLGNYKSSKDNAAGFSYGVGAENRTSGSNDGDFWYNLTNDTETGTNPAVAVGGFDFKTMMHELGHSLGLAHPGSYNAGPGVNLSYNKNAAYKEDTLQYSVMSYFEAVNSGADHVDGTTTIYSSTLMLHDIAALQRLYGANMETRTGNDTYGFGGTGVYKINSAAHKVVFTIWDAGGKSDTLNFSGYGDRQTINLNAESFSSVGGLKLNIAIAKGVTMENAVGGSGEDTITGNAVANNLDGGASNDKLYGKGGDDTLSGGAGSDTLDGGDHTDTADYQGTKHAVTVILSSNGTTTATIASGDKDTLVDIENISGSDVGDTLTGDDFANRIEGNEGGDTLKGEGGIDTILGGAGNDRIAGGDAVDTLDGEGDVDTLDYTAYGATAGLFVSLNGSTYSNVTLHASGILQDKVRNFENVSGGSGGDHLYGDAGKNTLTGNGGNDTLWGKGGIDILVGGAGNDWAVFLDKTSSQKVIATLDTLGTGTATVNGVNDDTFIGVENLQGGAGADRLTGNSGVNILYGEGGDDTLKGGAGKDTLDGGAGSDTADFTDLVVSLYCYLVAAGSNGSAYIGGVFEDILVNIENVLGGTKADYIYGNNDANIIEGGFGDDYISGGGGKDILRGQNGDHDTVDFSNYSKSVSVQLKESTEVTVLVDLLAEDRISGFENVVGGSGNDFLYGDSLKNKIDGGDGDDTLKGGAGFDTLIGGYGSDTIDYSAETAAVKVDMTKVNSGGTYRTVTVNGIAADEIYGVENIKGGSGNDVLTGDIQMNKFWGGAGQDTLKGGSGDDTLAGGTGNDTLDGGTTTGGYYPETDIADFSQSANRIVLVFNSDNTKQSVAFHYSTAVDANPVESDSLYNMEGVIGTSGADKITGYESGDGIGVANKFYGGLGDDGLLGGSGNDLLQGGVGRDFLDGGTGTDTADFSDKTLSVKVTLGDGDTRSYSYINNSTTAEDTLVRIENLTGGSAADQLTGNSGNNVLTGNGGNDTLKGGAGYDTLEGGAGIDTLDGGSENDMAMYSLLGITENLSVTLNNGATVTAFINSVANDKLTAIESIYAGSGNDTLVGDAGYNSLNGSYGNDTITGGGGSDFLDGANGFDTLDLRTESGGWSVDLAYYEARRGGVSAAVEDYVYGFEQVNGGNSNDTFTGDSFANTLNGGGGADVLNGRGGVDTLSGGAGADTFQFGGYNADYWAPGPLTVSSMGIDIIKDFAKGDKIQLNHDTFTAWPADTTGTVYPVALNAVNFSAGKNVSAMQADDRIFYDTDDGMLFYDGDGGGSGSSAVQFAVLSNKYLLSASDFQII</sequence>
<evidence type="ECO:0000259" key="9">
    <source>
        <dbReference type="Pfam" id="PF08548"/>
    </source>
</evidence>
<evidence type="ECO:0000313" key="11">
    <source>
        <dbReference type="Proteomes" id="UP001177080"/>
    </source>
</evidence>
<evidence type="ECO:0000256" key="5">
    <source>
        <dbReference type="ARBA" id="ARBA00022656"/>
    </source>
</evidence>
<dbReference type="InterPro" id="IPR018511">
    <property type="entry name" value="Hemolysin-typ_Ca-bd_CS"/>
</dbReference>
<dbReference type="PANTHER" id="PTHR38340">
    <property type="entry name" value="S-LAYER PROTEIN"/>
    <property type="match status" value="1"/>
</dbReference>
<evidence type="ECO:0000256" key="6">
    <source>
        <dbReference type="ARBA" id="ARBA00022737"/>
    </source>
</evidence>
<dbReference type="PRINTS" id="PR00313">
    <property type="entry name" value="CABNDNGRPT"/>
</dbReference>
<dbReference type="InterPro" id="IPR003995">
    <property type="entry name" value="RTX_toxin_determinant-A"/>
</dbReference>
<dbReference type="InterPro" id="IPR050557">
    <property type="entry name" value="RTX_toxin/Mannuronan_C5-epim"/>
</dbReference>
<dbReference type="InterPro" id="IPR001343">
    <property type="entry name" value="Hemolysn_Ca-bd"/>
</dbReference>
<dbReference type="RefSeq" id="WP_244763052.1">
    <property type="nucleotide sequence ID" value="NZ_JALJCJ010000006.1"/>
</dbReference>
<comment type="cofactor">
    <cofactor evidence="1">
        <name>Ca(2+)</name>
        <dbReference type="ChEBI" id="CHEBI:29108"/>
    </cofactor>
</comment>
<name>A0ABT8XHR0_9HYPH</name>
<feature type="domain" description="Peptidase M10 serralysin C-terminal" evidence="9">
    <location>
        <begin position="150"/>
        <end position="275"/>
    </location>
</feature>
<comment type="subcellular location">
    <subcellularLocation>
        <location evidence="2">Membrane</location>
    </subcellularLocation>
    <subcellularLocation>
        <location evidence="3">Secreted</location>
    </subcellularLocation>
</comment>
<dbReference type="Gene3D" id="2.150.10.10">
    <property type="entry name" value="Serralysin-like metalloprotease, C-terminal"/>
    <property type="match status" value="9"/>
</dbReference>
<dbReference type="PROSITE" id="PS00330">
    <property type="entry name" value="HEMOLYSIN_CALCIUM"/>
    <property type="match status" value="12"/>
</dbReference>
<evidence type="ECO:0000256" key="1">
    <source>
        <dbReference type="ARBA" id="ARBA00001913"/>
    </source>
</evidence>
<dbReference type="Pfam" id="PF00353">
    <property type="entry name" value="HemolysinCabind"/>
    <property type="match status" value="12"/>
</dbReference>
<dbReference type="InterPro" id="IPR024079">
    <property type="entry name" value="MetalloPept_cat_dom_sf"/>
</dbReference>
<evidence type="ECO:0000256" key="2">
    <source>
        <dbReference type="ARBA" id="ARBA00004370"/>
    </source>
</evidence>
<dbReference type="InterPro" id="IPR034033">
    <property type="entry name" value="Serralysin-like"/>
</dbReference>
<dbReference type="InterPro" id="IPR011049">
    <property type="entry name" value="Serralysin-like_metalloprot_C"/>
</dbReference>
<keyword evidence="11" id="KW-1185">Reference proteome</keyword>
<gene>
    <name evidence="10" type="ORF">GB928_018975</name>
</gene>
<proteinExistence type="predicted"/>
<dbReference type="CDD" id="cd04277">
    <property type="entry name" value="ZnMc_serralysin_like"/>
    <property type="match status" value="1"/>
</dbReference>
<keyword evidence="5" id="KW-0800">Toxin</keyword>
<evidence type="ECO:0000256" key="3">
    <source>
        <dbReference type="ARBA" id="ARBA00004613"/>
    </source>
</evidence>
<evidence type="ECO:0000256" key="8">
    <source>
        <dbReference type="ARBA" id="ARBA00023136"/>
    </source>
</evidence>
<dbReference type="InterPro" id="IPR013858">
    <property type="entry name" value="Peptidase_M10B_C"/>
</dbReference>
<dbReference type="PRINTS" id="PR01488">
    <property type="entry name" value="RTXTOXINA"/>
</dbReference>
<reference evidence="10" key="1">
    <citation type="submission" date="2022-04" db="EMBL/GenBank/DDBJ databases">
        <title>Shinella lacus sp. nov., a novel member of the genus Shinella from water.</title>
        <authorList>
            <person name="Deng Y."/>
        </authorList>
    </citation>
    <scope>NUCLEOTIDE SEQUENCE</scope>
    <source>
        <strain evidence="10">JCM 31239</strain>
    </source>
</reference>
<dbReference type="Proteomes" id="UP001177080">
    <property type="component" value="Unassembled WGS sequence"/>
</dbReference>
<dbReference type="Pfam" id="PF08548">
    <property type="entry name" value="Peptidase_M10_C"/>
    <property type="match status" value="1"/>
</dbReference>
<keyword evidence="8" id="KW-0472">Membrane</keyword>
<dbReference type="EMBL" id="WHSC02000008">
    <property type="protein sequence ID" value="MDO6123277.1"/>
    <property type="molecule type" value="Genomic_DNA"/>
</dbReference>
<dbReference type="Gene3D" id="3.40.390.10">
    <property type="entry name" value="Collagenase (Catalytic Domain)"/>
    <property type="match status" value="1"/>
</dbReference>